<dbReference type="InterPro" id="IPR050173">
    <property type="entry name" value="ABC_transporter_C-like"/>
</dbReference>
<dbReference type="PROSITE" id="PS50929">
    <property type="entry name" value="ABC_TM1F"/>
    <property type="match status" value="1"/>
</dbReference>
<dbReference type="Gene3D" id="1.20.1560.10">
    <property type="entry name" value="ABC transporter type 1, transmembrane domain"/>
    <property type="match status" value="1"/>
</dbReference>
<dbReference type="GO" id="GO:0005524">
    <property type="term" value="F:ATP binding"/>
    <property type="evidence" value="ECO:0007669"/>
    <property type="project" value="UniProtKB-KW"/>
</dbReference>
<dbReference type="EMBL" id="JABDTM020014985">
    <property type="protein sequence ID" value="KAH0819276.1"/>
    <property type="molecule type" value="Genomic_DNA"/>
</dbReference>
<accession>A0A8J6LNI0</accession>
<gene>
    <name evidence="12" type="ORF">GEV33_003515</name>
</gene>
<feature type="domain" description="ABC transporter" evidence="10">
    <location>
        <begin position="273"/>
        <end position="493"/>
    </location>
</feature>
<dbReference type="GO" id="GO:0016887">
    <property type="term" value="F:ATP hydrolysis activity"/>
    <property type="evidence" value="ECO:0007669"/>
    <property type="project" value="InterPro"/>
</dbReference>
<feature type="transmembrane region" description="Helical" evidence="9">
    <location>
        <begin position="35"/>
        <end position="52"/>
    </location>
</feature>
<dbReference type="GO" id="GO:0016020">
    <property type="term" value="C:membrane"/>
    <property type="evidence" value="ECO:0007669"/>
    <property type="project" value="UniProtKB-SubCell"/>
</dbReference>
<keyword evidence="5" id="KW-0547">Nucleotide-binding</keyword>
<dbReference type="Pfam" id="PF00664">
    <property type="entry name" value="ABC_membrane"/>
    <property type="match status" value="1"/>
</dbReference>
<evidence type="ECO:0000259" key="10">
    <source>
        <dbReference type="PROSITE" id="PS50893"/>
    </source>
</evidence>
<dbReference type="Pfam" id="PF00005">
    <property type="entry name" value="ABC_tran"/>
    <property type="match status" value="2"/>
</dbReference>
<evidence type="ECO:0000256" key="7">
    <source>
        <dbReference type="ARBA" id="ARBA00022989"/>
    </source>
</evidence>
<dbReference type="CDD" id="cd03250">
    <property type="entry name" value="ABCC_MRP_domain1"/>
    <property type="match status" value="1"/>
</dbReference>
<dbReference type="CDD" id="cd03244">
    <property type="entry name" value="ABCC_MRP_domain2"/>
    <property type="match status" value="1"/>
</dbReference>
<dbReference type="PANTHER" id="PTHR24223">
    <property type="entry name" value="ATP-BINDING CASSETTE SUB-FAMILY C"/>
    <property type="match status" value="1"/>
</dbReference>
<evidence type="ECO:0000256" key="2">
    <source>
        <dbReference type="ARBA" id="ARBA00022448"/>
    </source>
</evidence>
<proteinExistence type="predicted"/>
<dbReference type="SUPFAM" id="SSF90123">
    <property type="entry name" value="ABC transporter transmembrane region"/>
    <property type="match status" value="1"/>
</dbReference>
<dbReference type="PROSITE" id="PS50893">
    <property type="entry name" value="ABC_TRANSPORTER_2"/>
    <property type="match status" value="2"/>
</dbReference>
<sequence>MLVLEFAATFLPPLCLKEFLKYFDPQVKSITKQEACMIALAIVLLNLLRVLYTHQLYLEFASLGMKVRVACSSLVYRKYLKMKRETCQKFTLGQMVNLLSNDVERFHDVFTFFHNTWIGPIKLVVGLYYLDVVLGKSAMVGFLILVLFIFLQAYTVKHIANQKLRVARKTDHRIRLMDDIICGIQVIKMHTWEKPFSKLVDLSRKNLTLTVMKRMAYALIFYAEAKSSLKRIEEFLLCEHQESQHLDNTKERYNKIDNNSLSTSPQVIRTSSLCIKNVVVKFEKTVVLNDVSFEASSGELVGITGAAGSGKSTLLQAILKEVEPTKGSVDVEGAMSYAAQEAWIFSASIRQNILFGQEMEPTKYQKVIRVCALEDDLSLFPHGDQTLVGERGVMLSGGQKARISLARAVYRDADIYLLDDPLSSVDAHVAEHIFNECVLNYLKNKCVVLVTHQLKYLSKVNKAYFIENGKLTAIETFNNANHLENDNKIETTALKKFDVVSEVKEHRSSQATSQNIYRKYCFAGPWLMSLLILLMFGFVQILISGMTQGGMKIWSDVDAHMTSVERVLEYTDLTPEEDNGNFTPSETWPQKGDVEFKSVTMQYSPEKPMVLNQICFTVKSGEKLGIVGRTGAGKTSLISALFRLFHFEGIILIDGVDTKSVPLQTVRAEISIIPQDPILFIGSLRKNLDPFGQYSDCQIWQALEEVQIKNLIANLPSGLETAVIEGGNNFSVGQKQLLCLVRAILRNTKIIVLDEATASIDLETDELIKFTIRRRFKDCTVLTIAHRLNTVMDSDKILVMDSGRVEEFGEPQQLLQDTDGIFYSLVTRNSKEDLVTM</sequence>
<keyword evidence="8 9" id="KW-0472">Membrane</keyword>
<evidence type="ECO:0000256" key="9">
    <source>
        <dbReference type="SAM" id="Phobius"/>
    </source>
</evidence>
<evidence type="ECO:0000256" key="5">
    <source>
        <dbReference type="ARBA" id="ARBA00022741"/>
    </source>
</evidence>
<dbReference type="InterPro" id="IPR027417">
    <property type="entry name" value="P-loop_NTPase"/>
</dbReference>
<feature type="domain" description="ABC transporter" evidence="10">
    <location>
        <begin position="594"/>
        <end position="827"/>
    </location>
</feature>
<name>A0A8J6LNI0_TENMO</name>
<dbReference type="InterPro" id="IPR044746">
    <property type="entry name" value="ABCC_6TM_D1"/>
</dbReference>
<dbReference type="CDD" id="cd18579">
    <property type="entry name" value="ABC_6TM_ABCC_D1"/>
    <property type="match status" value="1"/>
</dbReference>
<dbReference type="InterPro" id="IPR036640">
    <property type="entry name" value="ABC1_TM_sf"/>
</dbReference>
<keyword evidence="13" id="KW-1185">Reference proteome</keyword>
<dbReference type="PANTHER" id="PTHR24223:SF448">
    <property type="entry name" value="FI20146P1-RELATED"/>
    <property type="match status" value="1"/>
</dbReference>
<dbReference type="AlphaFoldDB" id="A0A8J6LNI0"/>
<comment type="subcellular location">
    <subcellularLocation>
        <location evidence="1">Membrane</location>
        <topology evidence="1">Multi-pass membrane protein</topology>
    </subcellularLocation>
</comment>
<evidence type="ECO:0000313" key="12">
    <source>
        <dbReference type="EMBL" id="KAH0819276.1"/>
    </source>
</evidence>
<dbReference type="InterPro" id="IPR017871">
    <property type="entry name" value="ABC_transporter-like_CS"/>
</dbReference>
<evidence type="ECO:0000256" key="1">
    <source>
        <dbReference type="ARBA" id="ARBA00004141"/>
    </source>
</evidence>
<organism evidence="12 13">
    <name type="scientific">Tenebrio molitor</name>
    <name type="common">Yellow mealworm beetle</name>
    <dbReference type="NCBI Taxonomy" id="7067"/>
    <lineage>
        <taxon>Eukaryota</taxon>
        <taxon>Metazoa</taxon>
        <taxon>Ecdysozoa</taxon>
        <taxon>Arthropoda</taxon>
        <taxon>Hexapoda</taxon>
        <taxon>Insecta</taxon>
        <taxon>Pterygota</taxon>
        <taxon>Neoptera</taxon>
        <taxon>Endopterygota</taxon>
        <taxon>Coleoptera</taxon>
        <taxon>Polyphaga</taxon>
        <taxon>Cucujiformia</taxon>
        <taxon>Tenebrionidae</taxon>
        <taxon>Tenebrio</taxon>
    </lineage>
</organism>
<keyword evidence="4" id="KW-0677">Repeat</keyword>
<keyword evidence="6" id="KW-0067">ATP-binding</keyword>
<evidence type="ECO:0000256" key="8">
    <source>
        <dbReference type="ARBA" id="ARBA00023136"/>
    </source>
</evidence>
<dbReference type="FunFam" id="3.40.50.300:FF:000973">
    <property type="entry name" value="Multidrug resistance-associated protein 4"/>
    <property type="match status" value="1"/>
</dbReference>
<dbReference type="SMART" id="SM00382">
    <property type="entry name" value="AAA"/>
    <property type="match status" value="2"/>
</dbReference>
<evidence type="ECO:0000256" key="3">
    <source>
        <dbReference type="ARBA" id="ARBA00022692"/>
    </source>
</evidence>
<dbReference type="Gene3D" id="3.40.50.300">
    <property type="entry name" value="P-loop containing nucleotide triphosphate hydrolases"/>
    <property type="match status" value="2"/>
</dbReference>
<protein>
    <submittedName>
        <fullName evidence="12">Uncharacterized protein</fullName>
    </submittedName>
</protein>
<keyword evidence="3 9" id="KW-0812">Transmembrane</keyword>
<dbReference type="InterPro" id="IPR011527">
    <property type="entry name" value="ABC1_TM_dom"/>
</dbReference>
<keyword evidence="2" id="KW-0813">Transport</keyword>
<comment type="caution">
    <text evidence="12">The sequence shown here is derived from an EMBL/GenBank/DDBJ whole genome shotgun (WGS) entry which is preliminary data.</text>
</comment>
<reference evidence="12" key="2">
    <citation type="submission" date="2021-08" db="EMBL/GenBank/DDBJ databases">
        <authorList>
            <person name="Eriksson T."/>
        </authorList>
    </citation>
    <scope>NUCLEOTIDE SEQUENCE</scope>
    <source>
        <strain evidence="12">Stoneville</strain>
        <tissue evidence="12">Whole head</tissue>
    </source>
</reference>
<feature type="domain" description="ABC transmembrane type-1" evidence="11">
    <location>
        <begin position="1"/>
        <end position="223"/>
    </location>
</feature>
<evidence type="ECO:0000256" key="6">
    <source>
        <dbReference type="ARBA" id="ARBA00022840"/>
    </source>
</evidence>
<dbReference type="GO" id="GO:0140359">
    <property type="term" value="F:ABC-type transporter activity"/>
    <property type="evidence" value="ECO:0007669"/>
    <property type="project" value="InterPro"/>
</dbReference>
<feature type="transmembrane region" description="Helical" evidence="9">
    <location>
        <begin position="523"/>
        <end position="543"/>
    </location>
</feature>
<dbReference type="InterPro" id="IPR003593">
    <property type="entry name" value="AAA+_ATPase"/>
</dbReference>
<evidence type="ECO:0000259" key="11">
    <source>
        <dbReference type="PROSITE" id="PS50929"/>
    </source>
</evidence>
<dbReference type="SUPFAM" id="SSF52540">
    <property type="entry name" value="P-loop containing nucleoside triphosphate hydrolases"/>
    <property type="match status" value="2"/>
</dbReference>
<dbReference type="InterPro" id="IPR003439">
    <property type="entry name" value="ABC_transporter-like_ATP-bd"/>
</dbReference>
<feature type="transmembrane region" description="Helical" evidence="9">
    <location>
        <begin position="127"/>
        <end position="151"/>
    </location>
</feature>
<keyword evidence="7 9" id="KW-1133">Transmembrane helix</keyword>
<evidence type="ECO:0000256" key="4">
    <source>
        <dbReference type="ARBA" id="ARBA00022737"/>
    </source>
</evidence>
<evidence type="ECO:0000313" key="13">
    <source>
        <dbReference type="Proteomes" id="UP000719412"/>
    </source>
</evidence>
<dbReference type="PROSITE" id="PS00211">
    <property type="entry name" value="ABC_TRANSPORTER_1"/>
    <property type="match status" value="2"/>
</dbReference>
<dbReference type="Proteomes" id="UP000719412">
    <property type="component" value="Unassembled WGS sequence"/>
</dbReference>
<reference evidence="12" key="1">
    <citation type="journal article" date="2020" name="J Insects Food Feed">
        <title>The yellow mealworm (Tenebrio molitor) genome: a resource for the emerging insects as food and feed industry.</title>
        <authorList>
            <person name="Eriksson T."/>
            <person name="Andere A."/>
            <person name="Kelstrup H."/>
            <person name="Emery V."/>
            <person name="Picard C."/>
        </authorList>
    </citation>
    <scope>NUCLEOTIDE SEQUENCE</scope>
    <source>
        <strain evidence="12">Stoneville</strain>
        <tissue evidence="12">Whole head</tissue>
    </source>
</reference>
<dbReference type="FunFam" id="3.40.50.300:FF:000163">
    <property type="entry name" value="Multidrug resistance-associated protein member 4"/>
    <property type="match status" value="1"/>
</dbReference>